<dbReference type="OrthoDB" id="192555at2759"/>
<keyword evidence="2" id="KW-0547">Nucleotide-binding</keyword>
<dbReference type="SMART" id="SM00220">
    <property type="entry name" value="S_TKc"/>
    <property type="match status" value="1"/>
</dbReference>
<evidence type="ECO:0000259" key="5">
    <source>
        <dbReference type="PROSITE" id="PS50011"/>
    </source>
</evidence>
<evidence type="ECO:0000313" key="7">
    <source>
        <dbReference type="Proteomes" id="UP000198406"/>
    </source>
</evidence>
<dbReference type="Gene3D" id="1.10.510.10">
    <property type="entry name" value="Transferase(Phosphotransferase) domain 1"/>
    <property type="match status" value="1"/>
</dbReference>
<keyword evidence="1" id="KW-0808">Transferase</keyword>
<dbReference type="InterPro" id="IPR011009">
    <property type="entry name" value="Kinase-like_dom_sf"/>
</dbReference>
<dbReference type="GO" id="GO:0004674">
    <property type="term" value="F:protein serine/threonine kinase activity"/>
    <property type="evidence" value="ECO:0007669"/>
    <property type="project" value="TreeGrafter"/>
</dbReference>
<organism evidence="6 7">
    <name type="scientific">Fistulifera solaris</name>
    <name type="common">Oleaginous diatom</name>
    <dbReference type="NCBI Taxonomy" id="1519565"/>
    <lineage>
        <taxon>Eukaryota</taxon>
        <taxon>Sar</taxon>
        <taxon>Stramenopiles</taxon>
        <taxon>Ochrophyta</taxon>
        <taxon>Bacillariophyta</taxon>
        <taxon>Bacillariophyceae</taxon>
        <taxon>Bacillariophycidae</taxon>
        <taxon>Naviculales</taxon>
        <taxon>Naviculaceae</taxon>
        <taxon>Fistulifera</taxon>
    </lineage>
</organism>
<dbReference type="InterPro" id="IPR051681">
    <property type="entry name" value="Ser/Thr_Kinases-Pseudokinases"/>
</dbReference>
<comment type="caution">
    <text evidence="6">The sequence shown here is derived from an EMBL/GenBank/DDBJ whole genome shotgun (WGS) entry which is preliminary data.</text>
</comment>
<dbReference type="SUPFAM" id="SSF56112">
    <property type="entry name" value="Protein kinase-like (PK-like)"/>
    <property type="match status" value="1"/>
</dbReference>
<dbReference type="InParanoid" id="A0A1Z5K598"/>
<evidence type="ECO:0000256" key="4">
    <source>
        <dbReference type="ARBA" id="ARBA00022840"/>
    </source>
</evidence>
<keyword evidence="7" id="KW-1185">Reference proteome</keyword>
<protein>
    <recommendedName>
        <fullName evidence="5">Protein kinase domain-containing protein</fullName>
    </recommendedName>
</protein>
<proteinExistence type="predicted"/>
<keyword evidence="3" id="KW-0418">Kinase</keyword>
<evidence type="ECO:0000256" key="2">
    <source>
        <dbReference type="ARBA" id="ARBA00022741"/>
    </source>
</evidence>
<dbReference type="AlphaFoldDB" id="A0A1Z5K598"/>
<evidence type="ECO:0000256" key="3">
    <source>
        <dbReference type="ARBA" id="ARBA00022777"/>
    </source>
</evidence>
<sequence length="402" mass="46231">MPQEELILDKSPLPSMDPAVCQKASRYAVRVFEEMSKRSKLLRNNNHVAQFDRDEILPYLGEKLGTGGFNVVFELEKIVLDDPSDEEEDDRREEKQAKRKQVAYDIKTKLAVKFLSDEALESQEEFCNGAADLLMEAKYLAALAAHPHPALIQLHGVCAEGAAGFGRTERAGFFLVIDRLYDTLDRRIDIWKELQRRKLAMNNGETRKLLAGLFLQRLLVAQDIASALRHLHKLQIIFRDLKPDNVGFCFDGRVKLFDFGLAKELDPHQQNEDGLYNMSGGTGSRRFMAPEVALSEPYHLSADMYSFAILFWEILTLDKAFARLTVDDHHEKVIQGTERPELDPGWTSSLCEILQGCWHYKPHRRPSAKEAHRALRYEIQDMVAEEFPKQADFDERRRRAYH</sequence>
<dbReference type="GO" id="GO:0005524">
    <property type="term" value="F:ATP binding"/>
    <property type="evidence" value="ECO:0007669"/>
    <property type="project" value="UniProtKB-KW"/>
</dbReference>
<dbReference type="Pfam" id="PF00069">
    <property type="entry name" value="Pkinase"/>
    <property type="match status" value="1"/>
</dbReference>
<feature type="domain" description="Protein kinase" evidence="5">
    <location>
        <begin position="58"/>
        <end position="375"/>
    </location>
</feature>
<name>A0A1Z5K598_FISSO</name>
<gene>
    <name evidence="6" type="ORF">FisN_10Hh022</name>
</gene>
<evidence type="ECO:0000313" key="6">
    <source>
        <dbReference type="EMBL" id="GAX21443.1"/>
    </source>
</evidence>
<keyword evidence="4" id="KW-0067">ATP-binding</keyword>
<dbReference type="Proteomes" id="UP000198406">
    <property type="component" value="Unassembled WGS sequence"/>
</dbReference>
<dbReference type="PANTHER" id="PTHR44329">
    <property type="entry name" value="SERINE/THREONINE-PROTEIN KINASE TNNI3K-RELATED"/>
    <property type="match status" value="1"/>
</dbReference>
<accession>A0A1Z5K598</accession>
<dbReference type="InterPro" id="IPR000719">
    <property type="entry name" value="Prot_kinase_dom"/>
</dbReference>
<dbReference type="EMBL" id="BDSP01000167">
    <property type="protein sequence ID" value="GAX21443.1"/>
    <property type="molecule type" value="Genomic_DNA"/>
</dbReference>
<dbReference type="Gene3D" id="3.30.200.20">
    <property type="entry name" value="Phosphorylase Kinase, domain 1"/>
    <property type="match status" value="1"/>
</dbReference>
<dbReference type="PROSITE" id="PS50011">
    <property type="entry name" value="PROTEIN_KINASE_DOM"/>
    <property type="match status" value="1"/>
</dbReference>
<reference evidence="6 7" key="1">
    <citation type="journal article" date="2015" name="Plant Cell">
        <title>Oil accumulation by the oleaginous diatom Fistulifera solaris as revealed by the genome and transcriptome.</title>
        <authorList>
            <person name="Tanaka T."/>
            <person name="Maeda Y."/>
            <person name="Veluchamy A."/>
            <person name="Tanaka M."/>
            <person name="Abida H."/>
            <person name="Marechal E."/>
            <person name="Bowler C."/>
            <person name="Muto M."/>
            <person name="Sunaga Y."/>
            <person name="Tanaka M."/>
            <person name="Yoshino T."/>
            <person name="Taniguchi T."/>
            <person name="Fukuda Y."/>
            <person name="Nemoto M."/>
            <person name="Matsumoto M."/>
            <person name="Wong P.S."/>
            <person name="Aburatani S."/>
            <person name="Fujibuchi W."/>
        </authorList>
    </citation>
    <scope>NUCLEOTIDE SEQUENCE [LARGE SCALE GENOMIC DNA]</scope>
    <source>
        <strain evidence="6 7">JPCC DA0580</strain>
    </source>
</reference>
<dbReference type="PANTHER" id="PTHR44329:SF288">
    <property type="entry name" value="MITOGEN-ACTIVATED PROTEIN KINASE KINASE KINASE 20"/>
    <property type="match status" value="1"/>
</dbReference>
<evidence type="ECO:0000256" key="1">
    <source>
        <dbReference type="ARBA" id="ARBA00022679"/>
    </source>
</evidence>